<proteinExistence type="predicted"/>
<reference evidence="1 2" key="1">
    <citation type="submission" date="2018-03" db="EMBL/GenBank/DDBJ databases">
        <title>The draft genome of Sphingosinicella sp. GL-C-18.</title>
        <authorList>
            <person name="Liu L."/>
            <person name="Li L."/>
            <person name="Liang L."/>
            <person name="Zhang X."/>
            <person name="Wang T."/>
        </authorList>
    </citation>
    <scope>NUCLEOTIDE SEQUENCE [LARGE SCALE GENOMIC DNA]</scope>
    <source>
        <strain evidence="1 2">GL-C-18</strain>
    </source>
</reference>
<protein>
    <submittedName>
        <fullName evidence="1">Iron-sulfur cluster assembly scaffold protein</fullName>
    </submittedName>
</protein>
<name>A0A2P7QP35_9SPHN</name>
<dbReference type="CDD" id="cd06664">
    <property type="entry name" value="IscU_like"/>
    <property type="match status" value="1"/>
</dbReference>
<evidence type="ECO:0000313" key="1">
    <source>
        <dbReference type="EMBL" id="PSJ39729.1"/>
    </source>
</evidence>
<dbReference type="SUPFAM" id="SSF82649">
    <property type="entry name" value="SufE/NifU"/>
    <property type="match status" value="1"/>
</dbReference>
<dbReference type="InterPro" id="IPR002871">
    <property type="entry name" value="NIF_FeS_clus_asmbl_NifU_N"/>
</dbReference>
<dbReference type="OrthoDB" id="7857113at2"/>
<organism evidence="1 2">
    <name type="scientific">Allosphingosinicella deserti</name>
    <dbReference type="NCBI Taxonomy" id="2116704"/>
    <lineage>
        <taxon>Bacteria</taxon>
        <taxon>Pseudomonadati</taxon>
        <taxon>Pseudomonadota</taxon>
        <taxon>Alphaproteobacteria</taxon>
        <taxon>Sphingomonadales</taxon>
        <taxon>Sphingomonadaceae</taxon>
        <taxon>Allosphingosinicella</taxon>
    </lineage>
</organism>
<sequence>MNTPLYNRDILRLAASIPHQSRLDRPQASATRRSPVCGSIVTVDVVLGADGRVAALGQEVKACALGQASASLLGAHAIGRSPDDLAAAGDALAAFLNGTRDDPGSWPGLEQLAAARPFAARHASILLAFQAAAEAAAKAAVPTATMAERR</sequence>
<dbReference type="GO" id="GO:0016226">
    <property type="term" value="P:iron-sulfur cluster assembly"/>
    <property type="evidence" value="ECO:0007669"/>
    <property type="project" value="InterPro"/>
</dbReference>
<gene>
    <name evidence="1" type="ORF">C7I55_14185</name>
</gene>
<keyword evidence="2" id="KW-1185">Reference proteome</keyword>
<dbReference type="GO" id="GO:0005506">
    <property type="term" value="F:iron ion binding"/>
    <property type="evidence" value="ECO:0007669"/>
    <property type="project" value="InterPro"/>
</dbReference>
<dbReference type="Gene3D" id="3.90.1010.10">
    <property type="match status" value="1"/>
</dbReference>
<accession>A0A2P7QP35</accession>
<dbReference type="Proteomes" id="UP000241167">
    <property type="component" value="Unassembled WGS sequence"/>
</dbReference>
<dbReference type="RefSeq" id="WP_106513624.1">
    <property type="nucleotide sequence ID" value="NZ_PXYI01000004.1"/>
</dbReference>
<dbReference type="AlphaFoldDB" id="A0A2P7QP35"/>
<comment type="caution">
    <text evidence="1">The sequence shown here is derived from an EMBL/GenBank/DDBJ whole genome shotgun (WGS) entry which is preliminary data.</text>
</comment>
<dbReference type="GO" id="GO:0051536">
    <property type="term" value="F:iron-sulfur cluster binding"/>
    <property type="evidence" value="ECO:0007669"/>
    <property type="project" value="InterPro"/>
</dbReference>
<evidence type="ECO:0000313" key="2">
    <source>
        <dbReference type="Proteomes" id="UP000241167"/>
    </source>
</evidence>
<dbReference type="EMBL" id="PXYI01000004">
    <property type="protein sequence ID" value="PSJ39729.1"/>
    <property type="molecule type" value="Genomic_DNA"/>
</dbReference>